<name>Q9EMY4_AMEPV</name>
<keyword evidence="1" id="KW-0812">Transmembrane</keyword>
<proteinExistence type="predicted"/>
<reference evidence="2 3" key="1">
    <citation type="journal article" date="2000" name="Virology">
        <title>Complete genomic sequence of the Amsacta moorei entomopoxvirus: analysis and comparison with other poxviruses.</title>
        <authorList>
            <person name="Bawden A.L."/>
            <person name="Glassberg K.J."/>
            <person name="Diggans J."/>
            <person name="Shaw R."/>
            <person name="Farmerie W."/>
            <person name="Moyer R.W."/>
        </authorList>
    </citation>
    <scope>NUCLEOTIDE SEQUENCE [LARGE SCALE GENOMIC DNA]</scope>
</reference>
<dbReference type="RefSeq" id="NP_064847.1">
    <property type="nucleotide sequence ID" value="NC_002520.1"/>
</dbReference>
<accession>Q9EMY4</accession>
<dbReference type="KEGG" id="vg:1494655"/>
<evidence type="ECO:0000256" key="1">
    <source>
        <dbReference type="SAM" id="Phobius"/>
    </source>
</evidence>
<keyword evidence="1" id="KW-1133">Transmembrane helix</keyword>
<feature type="transmembrane region" description="Helical" evidence="1">
    <location>
        <begin position="35"/>
        <end position="60"/>
    </location>
</feature>
<evidence type="ECO:0000313" key="3">
    <source>
        <dbReference type="Proteomes" id="UP000000872"/>
    </source>
</evidence>
<dbReference type="GeneID" id="1494655"/>
<dbReference type="Proteomes" id="UP000000872">
    <property type="component" value="Segment"/>
</dbReference>
<keyword evidence="3" id="KW-1185">Reference proteome</keyword>
<evidence type="ECO:0000313" key="2">
    <source>
        <dbReference type="EMBL" id="AAG02771.1"/>
    </source>
</evidence>
<organism evidence="2 3">
    <name type="scientific">Amsacta moorei entomopoxvirus</name>
    <name type="common">AmEPV</name>
    <dbReference type="NCBI Taxonomy" id="28321"/>
    <lineage>
        <taxon>Viruses</taxon>
        <taxon>Varidnaviria</taxon>
        <taxon>Bamfordvirae</taxon>
        <taxon>Nucleocytoviricota</taxon>
        <taxon>Pokkesviricetes</taxon>
        <taxon>Chitovirales</taxon>
        <taxon>Poxviridae</taxon>
        <taxon>Entomopoxvirinae</taxon>
        <taxon>Betaentomopoxvirus</taxon>
    </lineage>
</organism>
<sequence length="65" mass="7611">MQLFKLFSVIFENNIAESNEEYILNSQFDISLLNLTYILLLNNFSSIIILLSCFILKYILVSFLL</sequence>
<organismHost>
    <name type="scientific">Amsacta</name>
    <dbReference type="NCBI Taxonomy" id="340055"/>
</organismHost>
<keyword evidence="1" id="KW-0472">Membrane</keyword>
<protein>
    <submittedName>
        <fullName evidence="2">AMV065</fullName>
    </submittedName>
</protein>
<gene>
    <name evidence="2" type="primary">AMV065</name>
</gene>
<dbReference type="EMBL" id="AF250284">
    <property type="protein sequence ID" value="AAG02771.1"/>
    <property type="molecule type" value="Genomic_DNA"/>
</dbReference>